<protein>
    <recommendedName>
        <fullName evidence="4">Flagellar assembly protein FliH</fullName>
    </recommendedName>
</protein>
<dbReference type="RefSeq" id="WP_076498981.1">
    <property type="nucleotide sequence ID" value="NZ_FTNN01000006.1"/>
</dbReference>
<evidence type="ECO:0000256" key="7">
    <source>
        <dbReference type="ARBA" id="ARBA00022795"/>
    </source>
</evidence>
<keyword evidence="13" id="KW-1185">Reference proteome</keyword>
<dbReference type="AlphaFoldDB" id="A0A1N6X4K5"/>
<evidence type="ECO:0000313" key="13">
    <source>
        <dbReference type="Proteomes" id="UP000240506"/>
    </source>
</evidence>
<dbReference type="InterPro" id="IPR051472">
    <property type="entry name" value="T3SS_Stator/FliH"/>
</dbReference>
<keyword evidence="6" id="KW-0963">Cytoplasm</keyword>
<reference evidence="12 14" key="3">
    <citation type="submission" date="2018-06" db="EMBL/GenBank/DDBJ databases">
        <authorList>
            <consortium name="Pathogen Informatics"/>
            <person name="Doyle S."/>
        </authorList>
    </citation>
    <scope>NUCLEOTIDE SEQUENCE [LARGE SCALE GENOMIC DNA]</scope>
    <source>
        <strain evidence="12 14">NCTC10736</strain>
    </source>
</reference>
<accession>A0A380B2J9</accession>
<dbReference type="Proteomes" id="UP000255061">
    <property type="component" value="Unassembled WGS sequence"/>
</dbReference>
<keyword evidence="12" id="KW-0969">Cilium</keyword>
<evidence type="ECO:0000256" key="6">
    <source>
        <dbReference type="ARBA" id="ARBA00022490"/>
    </source>
</evidence>
<dbReference type="InterPro" id="IPR018035">
    <property type="entry name" value="Flagellar_FliH/T3SS_HrpE"/>
</dbReference>
<evidence type="ECO:0000256" key="9">
    <source>
        <dbReference type="ARBA" id="ARBA00023225"/>
    </source>
</evidence>
<comment type="function">
    <text evidence="1">Needed for flagellar regrowth and assembly.</text>
</comment>
<comment type="subcellular location">
    <subcellularLocation>
        <location evidence="2">Cytoplasm</location>
    </subcellularLocation>
</comment>
<evidence type="ECO:0000256" key="4">
    <source>
        <dbReference type="ARBA" id="ARBA00016507"/>
    </source>
</evidence>
<feature type="domain" description="Flagellar assembly protein FliH/Type III secretion system HrpE" evidence="10">
    <location>
        <begin position="103"/>
        <end position="220"/>
    </location>
</feature>
<dbReference type="GO" id="GO:0015031">
    <property type="term" value="P:protein transport"/>
    <property type="evidence" value="ECO:0007669"/>
    <property type="project" value="UniProtKB-KW"/>
</dbReference>
<dbReference type="GO" id="GO:0009288">
    <property type="term" value="C:bacterial-type flagellum"/>
    <property type="evidence" value="ECO:0007669"/>
    <property type="project" value="InterPro"/>
</dbReference>
<keyword evidence="8" id="KW-0653">Protein transport</keyword>
<evidence type="ECO:0000313" key="14">
    <source>
        <dbReference type="Proteomes" id="UP000255061"/>
    </source>
</evidence>
<evidence type="ECO:0000313" key="12">
    <source>
        <dbReference type="EMBL" id="SUI91571.1"/>
    </source>
</evidence>
<dbReference type="PANTHER" id="PTHR34982:SF1">
    <property type="entry name" value="FLAGELLAR ASSEMBLY PROTEIN FLIH"/>
    <property type="match status" value="1"/>
</dbReference>
<dbReference type="GO" id="GO:0003774">
    <property type="term" value="F:cytoskeletal motor activity"/>
    <property type="evidence" value="ECO:0007669"/>
    <property type="project" value="InterPro"/>
</dbReference>
<sequence>MENKYSRWRLNPHLARRYRFPTLHEAVDSSINAGSDFQSYQQAFDEGYDEGVLQGKSAGYQAGIEEGRIAGHAAGFHQGKLDGQSAGKTSIDEQLNSLIVPLGALRELLEEGHTKQVREQQSLILDLVRRVSQQVIRCELTLQPQQILKLVEETLSALPDDQKDVKIHLEPSAVVKLKELSEDKIRGWNLIADSSISAGSCRIVSDKSDADASIETRLDACMTMVETKLNEADIGA</sequence>
<keyword evidence="9" id="KW-1006">Bacterial flagellum protein export</keyword>
<dbReference type="GO" id="GO:0005829">
    <property type="term" value="C:cytosol"/>
    <property type="evidence" value="ECO:0007669"/>
    <property type="project" value="TreeGrafter"/>
</dbReference>
<evidence type="ECO:0000259" key="10">
    <source>
        <dbReference type="Pfam" id="PF02108"/>
    </source>
</evidence>
<evidence type="ECO:0000313" key="11">
    <source>
        <dbReference type="EMBL" id="PTA51613.1"/>
    </source>
</evidence>
<evidence type="ECO:0000256" key="2">
    <source>
        <dbReference type="ARBA" id="ARBA00004496"/>
    </source>
</evidence>
<dbReference type="Pfam" id="PF02108">
    <property type="entry name" value="FliH"/>
    <property type="match status" value="1"/>
</dbReference>
<dbReference type="Proteomes" id="UP000240506">
    <property type="component" value="Unassembled WGS sequence"/>
</dbReference>
<evidence type="ECO:0000256" key="1">
    <source>
        <dbReference type="ARBA" id="ARBA00003041"/>
    </source>
</evidence>
<dbReference type="PRINTS" id="PR01003">
    <property type="entry name" value="FLGFLIH"/>
</dbReference>
<dbReference type="EMBL" id="UGYV01000001">
    <property type="protein sequence ID" value="SUI91571.1"/>
    <property type="molecule type" value="Genomic_DNA"/>
</dbReference>
<dbReference type="GO" id="GO:0044781">
    <property type="term" value="P:bacterial-type flagellum organization"/>
    <property type="evidence" value="ECO:0007669"/>
    <property type="project" value="UniProtKB-KW"/>
</dbReference>
<keyword evidence="5" id="KW-0813">Transport</keyword>
<dbReference type="InterPro" id="IPR000563">
    <property type="entry name" value="Flag_FliH"/>
</dbReference>
<keyword evidence="12" id="KW-0966">Cell projection</keyword>
<comment type="similarity">
    <text evidence="3">Belongs to the FliH family.</text>
</comment>
<reference evidence="11 13" key="2">
    <citation type="submission" date="2018-04" db="EMBL/GenBank/DDBJ databases">
        <title>Genomic sequence of a freshwater isolate of Shewanella morhuae.</title>
        <authorList>
            <person name="Castillo D.E."/>
            <person name="Gram L."/>
        </authorList>
    </citation>
    <scope>NUCLEOTIDE SEQUENCE [LARGE SCALE GENOMIC DNA]</scope>
    <source>
        <strain evidence="11 13">CW7</strain>
    </source>
</reference>
<gene>
    <name evidence="11" type="ORF">C9I43_14485</name>
    <name evidence="12" type="ORF">NCTC10736_03387</name>
</gene>
<name>A0A1N6X4K5_9GAMM</name>
<reference evidence="11 13" key="1">
    <citation type="submission" date="2018-03" db="EMBL/GenBank/DDBJ databases">
        <authorList>
            <person name="Dailey F.E."/>
        </authorList>
    </citation>
    <scope>NUCLEOTIDE SEQUENCE [LARGE SCALE GENOMIC DNA]</scope>
    <source>
        <strain evidence="11 13">CW7</strain>
    </source>
</reference>
<keyword evidence="7" id="KW-1005">Bacterial flagellum biogenesis</keyword>
<evidence type="ECO:0000256" key="5">
    <source>
        <dbReference type="ARBA" id="ARBA00022448"/>
    </source>
</evidence>
<dbReference type="EMBL" id="PYSG01000002">
    <property type="protein sequence ID" value="PTA51613.1"/>
    <property type="molecule type" value="Genomic_DNA"/>
</dbReference>
<keyword evidence="12" id="KW-0282">Flagellum</keyword>
<dbReference type="STRING" id="365591.SAMN05421840_106213"/>
<accession>A0A1N6X4K5</accession>
<evidence type="ECO:0000256" key="3">
    <source>
        <dbReference type="ARBA" id="ARBA00006602"/>
    </source>
</evidence>
<dbReference type="GO" id="GO:0071973">
    <property type="term" value="P:bacterial-type flagellum-dependent cell motility"/>
    <property type="evidence" value="ECO:0007669"/>
    <property type="project" value="InterPro"/>
</dbReference>
<proteinExistence type="inferred from homology"/>
<organism evidence="12 14">
    <name type="scientific">Shewanella morhuae</name>
    <dbReference type="NCBI Taxonomy" id="365591"/>
    <lineage>
        <taxon>Bacteria</taxon>
        <taxon>Pseudomonadati</taxon>
        <taxon>Pseudomonadota</taxon>
        <taxon>Gammaproteobacteria</taxon>
        <taxon>Alteromonadales</taxon>
        <taxon>Shewanellaceae</taxon>
        <taxon>Shewanella</taxon>
    </lineage>
</organism>
<dbReference type="PANTHER" id="PTHR34982">
    <property type="entry name" value="YOP PROTEINS TRANSLOCATION PROTEIN L"/>
    <property type="match status" value="1"/>
</dbReference>
<dbReference type="OrthoDB" id="6397640at2"/>
<evidence type="ECO:0000256" key="8">
    <source>
        <dbReference type="ARBA" id="ARBA00022927"/>
    </source>
</evidence>
<dbReference type="NCBIfam" id="NF009925">
    <property type="entry name" value="PRK13386.1"/>
    <property type="match status" value="1"/>
</dbReference>